<evidence type="ECO:0000256" key="1">
    <source>
        <dbReference type="ARBA" id="ARBA00001946"/>
    </source>
</evidence>
<comment type="function">
    <text evidence="8">Toxic component of a toxin-antitoxin (TA) system. An RNase.</text>
</comment>
<proteinExistence type="inferred from homology"/>
<protein>
    <recommendedName>
        <fullName evidence="8">Ribonuclease VapC</fullName>
        <shortName evidence="8">RNase VapC</shortName>
        <ecNumber evidence="8">3.1.-.-</ecNumber>
    </recommendedName>
    <alternativeName>
        <fullName evidence="8">Toxin VapC</fullName>
    </alternativeName>
</protein>
<dbReference type="HAMAP" id="MF_00265">
    <property type="entry name" value="VapC_Nob1"/>
    <property type="match status" value="1"/>
</dbReference>
<dbReference type="InterPro" id="IPR050556">
    <property type="entry name" value="Type_II_TA_system_RNase"/>
</dbReference>
<sequence length="137" mass="15515">MPARYLLDTNICIYIAKHNPPQVRERFARHGRDELAMSAITWGELCHGAAKSQQPERTRAILEQLRQQIAVLELDAECAEHYGAIRAELERQGKIIGNNDLWIAAHARARALILVSNNLREFSRIADLACENWTAAD</sequence>
<dbReference type="Pfam" id="PF01850">
    <property type="entry name" value="PIN"/>
    <property type="match status" value="1"/>
</dbReference>
<comment type="cofactor">
    <cofactor evidence="1 8">
        <name>Mg(2+)</name>
        <dbReference type="ChEBI" id="CHEBI:18420"/>
    </cofactor>
</comment>
<evidence type="ECO:0000256" key="2">
    <source>
        <dbReference type="ARBA" id="ARBA00022649"/>
    </source>
</evidence>
<comment type="caution">
    <text evidence="10">The sequence shown here is derived from an EMBL/GenBank/DDBJ whole genome shotgun (WGS) entry which is preliminary data.</text>
</comment>
<dbReference type="RefSeq" id="WP_074584946.1">
    <property type="nucleotide sequence ID" value="NZ_CP044074.1"/>
</dbReference>
<reference evidence="11" key="1">
    <citation type="submission" date="2016-10" db="EMBL/GenBank/DDBJ databases">
        <authorList>
            <person name="de Groot N.N."/>
        </authorList>
    </citation>
    <scope>NUCLEOTIDE SEQUENCE [LARGE SCALE GENOMIC DNA]</scope>
    <source>
        <strain evidence="11">DSM 15758</strain>
    </source>
</reference>
<evidence type="ECO:0000256" key="6">
    <source>
        <dbReference type="ARBA" id="ARBA00022842"/>
    </source>
</evidence>
<dbReference type="InterPro" id="IPR002716">
    <property type="entry name" value="PIN_dom"/>
</dbReference>
<dbReference type="CDD" id="cd18735">
    <property type="entry name" value="PIN_HiVapC1-like"/>
    <property type="match status" value="1"/>
</dbReference>
<evidence type="ECO:0000256" key="7">
    <source>
        <dbReference type="ARBA" id="ARBA00038093"/>
    </source>
</evidence>
<dbReference type="SUPFAM" id="SSF88723">
    <property type="entry name" value="PIN domain-like"/>
    <property type="match status" value="1"/>
</dbReference>
<keyword evidence="3 8" id="KW-0540">Nuclease</keyword>
<dbReference type="GO" id="GO:0090729">
    <property type="term" value="F:toxin activity"/>
    <property type="evidence" value="ECO:0007669"/>
    <property type="project" value="UniProtKB-KW"/>
</dbReference>
<comment type="similarity">
    <text evidence="7 8">Belongs to the PINc/VapC protein family.</text>
</comment>
<feature type="domain" description="PIN" evidence="9">
    <location>
        <begin position="5"/>
        <end position="127"/>
    </location>
</feature>
<keyword evidence="2 8" id="KW-1277">Toxin-antitoxin system</keyword>
<dbReference type="STRING" id="237610.BJP27_11645"/>
<feature type="binding site" evidence="8">
    <location>
        <position position="8"/>
    </location>
    <ligand>
        <name>Mg(2+)</name>
        <dbReference type="ChEBI" id="CHEBI:18420"/>
    </ligand>
</feature>
<keyword evidence="4 8" id="KW-0479">Metal-binding</keyword>
<dbReference type="GO" id="GO:0004540">
    <property type="term" value="F:RNA nuclease activity"/>
    <property type="evidence" value="ECO:0007669"/>
    <property type="project" value="InterPro"/>
</dbReference>
<evidence type="ECO:0000256" key="5">
    <source>
        <dbReference type="ARBA" id="ARBA00022801"/>
    </source>
</evidence>
<dbReference type="InterPro" id="IPR029060">
    <property type="entry name" value="PIN-like_dom_sf"/>
</dbReference>
<dbReference type="AlphaFoldDB" id="A0A1G5PE31"/>
<keyword evidence="6 8" id="KW-0460">Magnesium</keyword>
<evidence type="ECO:0000256" key="8">
    <source>
        <dbReference type="HAMAP-Rule" id="MF_00265"/>
    </source>
</evidence>
<dbReference type="PANTHER" id="PTHR33653:SF1">
    <property type="entry name" value="RIBONUCLEASE VAPC2"/>
    <property type="match status" value="1"/>
</dbReference>
<dbReference type="Proteomes" id="UP000183046">
    <property type="component" value="Unassembled WGS sequence"/>
</dbReference>
<evidence type="ECO:0000256" key="3">
    <source>
        <dbReference type="ARBA" id="ARBA00022722"/>
    </source>
</evidence>
<dbReference type="GO" id="GO:0004519">
    <property type="term" value="F:endonuclease activity"/>
    <property type="evidence" value="ECO:0007669"/>
    <property type="project" value="UniProtKB-KW"/>
</dbReference>
<evidence type="ECO:0000256" key="4">
    <source>
        <dbReference type="ARBA" id="ARBA00022723"/>
    </source>
</evidence>
<dbReference type="GO" id="GO:0016787">
    <property type="term" value="F:hydrolase activity"/>
    <property type="evidence" value="ECO:0007669"/>
    <property type="project" value="UniProtKB-KW"/>
</dbReference>
<evidence type="ECO:0000259" key="9">
    <source>
        <dbReference type="Pfam" id="PF01850"/>
    </source>
</evidence>
<dbReference type="EC" id="3.1.-.-" evidence="8"/>
<keyword evidence="5 8" id="KW-0378">Hydrolase</keyword>
<organism evidence="10 11">
    <name type="scientific">Pseudomonas oryzihabitans</name>
    <dbReference type="NCBI Taxonomy" id="47885"/>
    <lineage>
        <taxon>Bacteria</taxon>
        <taxon>Pseudomonadati</taxon>
        <taxon>Pseudomonadota</taxon>
        <taxon>Gammaproteobacteria</taxon>
        <taxon>Pseudomonadales</taxon>
        <taxon>Pseudomonadaceae</taxon>
        <taxon>Pseudomonas</taxon>
    </lineage>
</organism>
<name>A0A1G5PE31_9PSED</name>
<dbReference type="Gene3D" id="3.40.50.1010">
    <property type="entry name" value="5'-nuclease"/>
    <property type="match status" value="1"/>
</dbReference>
<feature type="binding site" evidence="8">
    <location>
        <position position="100"/>
    </location>
    <ligand>
        <name>Mg(2+)</name>
        <dbReference type="ChEBI" id="CHEBI:18420"/>
    </ligand>
</feature>
<accession>A0A1G5PE31</accession>
<dbReference type="InterPro" id="IPR022907">
    <property type="entry name" value="VapC_family"/>
</dbReference>
<dbReference type="EMBL" id="FMWB01000016">
    <property type="protein sequence ID" value="SCZ47784.1"/>
    <property type="molecule type" value="Genomic_DNA"/>
</dbReference>
<dbReference type="PANTHER" id="PTHR33653">
    <property type="entry name" value="RIBONUCLEASE VAPC2"/>
    <property type="match status" value="1"/>
</dbReference>
<evidence type="ECO:0000313" key="10">
    <source>
        <dbReference type="EMBL" id="SCZ47784.1"/>
    </source>
</evidence>
<gene>
    <name evidence="8" type="primary">vapC</name>
    <name evidence="10" type="ORF">SAMN05216279_11672</name>
</gene>
<evidence type="ECO:0000313" key="11">
    <source>
        <dbReference type="Proteomes" id="UP000183046"/>
    </source>
</evidence>
<keyword evidence="10" id="KW-0255">Endonuclease</keyword>
<dbReference type="OrthoDB" id="9796690at2"/>
<dbReference type="GO" id="GO:0000287">
    <property type="term" value="F:magnesium ion binding"/>
    <property type="evidence" value="ECO:0007669"/>
    <property type="project" value="UniProtKB-UniRule"/>
</dbReference>
<keyword evidence="8" id="KW-0800">Toxin</keyword>